<dbReference type="PANTHER" id="PTHR44591:SF3">
    <property type="entry name" value="RESPONSE REGULATORY DOMAIN-CONTAINING PROTEIN"/>
    <property type="match status" value="1"/>
</dbReference>
<keyword evidence="1 2" id="KW-0597">Phosphoprotein</keyword>
<dbReference type="GO" id="GO:0000160">
    <property type="term" value="P:phosphorelay signal transduction system"/>
    <property type="evidence" value="ECO:0007669"/>
    <property type="project" value="InterPro"/>
</dbReference>
<feature type="modified residue" description="4-aspartylphosphate" evidence="2">
    <location>
        <position position="50"/>
    </location>
</feature>
<dbReference type="STRING" id="1120964.GCA_001313265_06821"/>
<evidence type="ECO:0000256" key="1">
    <source>
        <dbReference type="ARBA" id="ARBA00022553"/>
    </source>
</evidence>
<dbReference type="CDD" id="cd00156">
    <property type="entry name" value="REC"/>
    <property type="match status" value="1"/>
</dbReference>
<dbReference type="SMART" id="SM00448">
    <property type="entry name" value="REC"/>
    <property type="match status" value="1"/>
</dbReference>
<dbReference type="InterPro" id="IPR011006">
    <property type="entry name" value="CheY-like_superfamily"/>
</dbReference>
<dbReference type="Gene3D" id="3.40.50.2300">
    <property type="match status" value="1"/>
</dbReference>
<dbReference type="EMBL" id="FNVR01000038">
    <property type="protein sequence ID" value="SEG44612.1"/>
    <property type="molecule type" value="Genomic_DNA"/>
</dbReference>
<dbReference type="PANTHER" id="PTHR44591">
    <property type="entry name" value="STRESS RESPONSE REGULATOR PROTEIN 1"/>
    <property type="match status" value="1"/>
</dbReference>
<dbReference type="InterPro" id="IPR050595">
    <property type="entry name" value="Bact_response_regulator"/>
</dbReference>
<dbReference type="Pfam" id="PF00072">
    <property type="entry name" value="Response_reg"/>
    <property type="match status" value="1"/>
</dbReference>
<dbReference type="SUPFAM" id="SSF52172">
    <property type="entry name" value="CheY-like"/>
    <property type="match status" value="1"/>
</dbReference>
<proteinExistence type="predicted"/>
<name>A0A1H6A8B2_9BACT</name>
<sequence length="120" mass="13847">MILVVDDEQEIRNMFFRYLSKKGYLVHLAGSLEEERKILELTTPDLIFLDINLPDGNGLEELVRLKPIRMACKVVLMSAFDQIEERKQAFESGAIDFLSKPFSLLRLNQVLDSRFNPSTN</sequence>
<gene>
    <name evidence="4" type="ORF">SAMN03080598_03972</name>
</gene>
<evidence type="ECO:0000313" key="4">
    <source>
        <dbReference type="EMBL" id="SEG44612.1"/>
    </source>
</evidence>
<organism evidence="4 5">
    <name type="scientific">Algoriphagus boritolerans DSM 17298 = JCM 18970</name>
    <dbReference type="NCBI Taxonomy" id="1120964"/>
    <lineage>
        <taxon>Bacteria</taxon>
        <taxon>Pseudomonadati</taxon>
        <taxon>Bacteroidota</taxon>
        <taxon>Cytophagia</taxon>
        <taxon>Cytophagales</taxon>
        <taxon>Cyclobacteriaceae</taxon>
        <taxon>Algoriphagus</taxon>
    </lineage>
</organism>
<accession>A0A1H6A8B2</accession>
<evidence type="ECO:0000259" key="3">
    <source>
        <dbReference type="PROSITE" id="PS50110"/>
    </source>
</evidence>
<dbReference type="RefSeq" id="WP_332913996.1">
    <property type="nucleotide sequence ID" value="NZ_BBFN01000051.1"/>
</dbReference>
<evidence type="ECO:0000313" key="5">
    <source>
        <dbReference type="Proteomes" id="UP000236736"/>
    </source>
</evidence>
<dbReference type="AlphaFoldDB" id="A0A1H6A8B2"/>
<reference evidence="5" key="1">
    <citation type="submission" date="2016-10" db="EMBL/GenBank/DDBJ databases">
        <authorList>
            <person name="Varghese N."/>
            <person name="Submissions S."/>
        </authorList>
    </citation>
    <scope>NUCLEOTIDE SEQUENCE [LARGE SCALE GENOMIC DNA]</scope>
    <source>
        <strain evidence="5">DSM 17298</strain>
    </source>
</reference>
<evidence type="ECO:0000256" key="2">
    <source>
        <dbReference type="PROSITE-ProRule" id="PRU00169"/>
    </source>
</evidence>
<dbReference type="PROSITE" id="PS50110">
    <property type="entry name" value="RESPONSE_REGULATORY"/>
    <property type="match status" value="1"/>
</dbReference>
<feature type="domain" description="Response regulatory" evidence="3">
    <location>
        <begin position="1"/>
        <end position="115"/>
    </location>
</feature>
<dbReference type="Proteomes" id="UP000236736">
    <property type="component" value="Unassembled WGS sequence"/>
</dbReference>
<keyword evidence="5" id="KW-1185">Reference proteome</keyword>
<protein>
    <submittedName>
        <fullName evidence="4">Response regulator receiver domain-containing protein</fullName>
    </submittedName>
</protein>
<dbReference type="InterPro" id="IPR001789">
    <property type="entry name" value="Sig_transdc_resp-reg_receiver"/>
</dbReference>